<sequence length="264" mass="29597">MKSTNSKVNLLDGQSSKSIPNKTQTPLIVIFLISLFILLALVIGALSATIFVKKSNLFNPAESIRYICSVTPYRHACFKTLYSIAQKTTTPIQSDPHQIFTLFLQLAIQELTSLTSLPKNLISKTTNDPRTESAFRDCMSLGNLALSQLNRSLASINVDTGLAEEKINDVTVWINGAEANQQNCLYELQGVDLMATYEVSVRLQRSMQYTSNSLAILVNKETILDKFNPLKQLFKSGLEYMFSVFVFGSRYLVLIFLFCLLLRI</sequence>
<dbReference type="NCBIfam" id="TIGR01614">
    <property type="entry name" value="PME_inhib"/>
    <property type="match status" value="1"/>
</dbReference>
<name>A0ABC8R631_9AQUA</name>
<protein>
    <recommendedName>
        <fullName evidence="3">Pectinesterase inhibitor domain-containing protein</fullName>
    </recommendedName>
</protein>
<comment type="caution">
    <text evidence="4">The sequence shown here is derived from an EMBL/GenBank/DDBJ whole genome shotgun (WGS) entry which is preliminary data.</text>
</comment>
<dbReference type="PANTHER" id="PTHR31080:SF303">
    <property type="entry name" value="PECTINESTERASE 1-LIKE"/>
    <property type="match status" value="1"/>
</dbReference>
<evidence type="ECO:0000259" key="3">
    <source>
        <dbReference type="SMART" id="SM00856"/>
    </source>
</evidence>
<dbReference type="PANTHER" id="PTHR31080">
    <property type="entry name" value="PECTINESTERASE INHIBITOR-LIKE"/>
    <property type="match status" value="1"/>
</dbReference>
<dbReference type="SMART" id="SM00856">
    <property type="entry name" value="PMEI"/>
    <property type="match status" value="1"/>
</dbReference>
<dbReference type="InterPro" id="IPR035513">
    <property type="entry name" value="Invertase/methylesterase_inhib"/>
</dbReference>
<dbReference type="AlphaFoldDB" id="A0ABC8R631"/>
<evidence type="ECO:0000313" key="5">
    <source>
        <dbReference type="Proteomes" id="UP001642360"/>
    </source>
</evidence>
<dbReference type="InterPro" id="IPR006501">
    <property type="entry name" value="Pectinesterase_inhib_dom"/>
</dbReference>
<dbReference type="InterPro" id="IPR051955">
    <property type="entry name" value="PME_Inhibitor"/>
</dbReference>
<keyword evidence="2" id="KW-0472">Membrane</keyword>
<dbReference type="Pfam" id="PF04043">
    <property type="entry name" value="PMEI"/>
    <property type="match status" value="1"/>
</dbReference>
<keyword evidence="5" id="KW-1185">Reference proteome</keyword>
<keyword evidence="1" id="KW-0732">Signal</keyword>
<feature type="transmembrane region" description="Helical" evidence="2">
    <location>
        <begin position="240"/>
        <end position="262"/>
    </location>
</feature>
<gene>
    <name evidence="4" type="ORF">ILEXP_LOCUS5158</name>
</gene>
<organism evidence="4 5">
    <name type="scientific">Ilex paraguariensis</name>
    <name type="common">yerba mate</name>
    <dbReference type="NCBI Taxonomy" id="185542"/>
    <lineage>
        <taxon>Eukaryota</taxon>
        <taxon>Viridiplantae</taxon>
        <taxon>Streptophyta</taxon>
        <taxon>Embryophyta</taxon>
        <taxon>Tracheophyta</taxon>
        <taxon>Spermatophyta</taxon>
        <taxon>Magnoliopsida</taxon>
        <taxon>eudicotyledons</taxon>
        <taxon>Gunneridae</taxon>
        <taxon>Pentapetalae</taxon>
        <taxon>asterids</taxon>
        <taxon>campanulids</taxon>
        <taxon>Aquifoliales</taxon>
        <taxon>Aquifoliaceae</taxon>
        <taxon>Ilex</taxon>
    </lineage>
</organism>
<keyword evidence="2" id="KW-1133">Transmembrane helix</keyword>
<evidence type="ECO:0000313" key="4">
    <source>
        <dbReference type="EMBL" id="CAK9138073.1"/>
    </source>
</evidence>
<evidence type="ECO:0000256" key="2">
    <source>
        <dbReference type="SAM" id="Phobius"/>
    </source>
</evidence>
<evidence type="ECO:0000256" key="1">
    <source>
        <dbReference type="ARBA" id="ARBA00022729"/>
    </source>
</evidence>
<dbReference type="SUPFAM" id="SSF101148">
    <property type="entry name" value="Plant invertase/pectin methylesterase inhibitor"/>
    <property type="match status" value="1"/>
</dbReference>
<dbReference type="Proteomes" id="UP001642360">
    <property type="component" value="Unassembled WGS sequence"/>
</dbReference>
<dbReference type="CDD" id="cd15798">
    <property type="entry name" value="PMEI-like_3"/>
    <property type="match status" value="1"/>
</dbReference>
<feature type="transmembrane region" description="Helical" evidence="2">
    <location>
        <begin position="27"/>
        <end position="52"/>
    </location>
</feature>
<dbReference type="Gene3D" id="1.20.140.40">
    <property type="entry name" value="Invertase/pectin methylesterase inhibitor family protein"/>
    <property type="match status" value="1"/>
</dbReference>
<dbReference type="EMBL" id="CAUOFW020000859">
    <property type="protein sequence ID" value="CAK9138073.1"/>
    <property type="molecule type" value="Genomic_DNA"/>
</dbReference>
<keyword evidence="2" id="KW-0812">Transmembrane</keyword>
<feature type="domain" description="Pectinesterase inhibitor" evidence="3">
    <location>
        <begin position="59"/>
        <end position="216"/>
    </location>
</feature>
<accession>A0ABC8R631</accession>
<proteinExistence type="predicted"/>
<reference evidence="4 5" key="1">
    <citation type="submission" date="2024-02" db="EMBL/GenBank/DDBJ databases">
        <authorList>
            <person name="Vignale AGUSTIN F."/>
            <person name="Sosa J E."/>
            <person name="Modenutti C."/>
        </authorList>
    </citation>
    <scope>NUCLEOTIDE SEQUENCE [LARGE SCALE GENOMIC DNA]</scope>
</reference>